<sequence length="165" mass="18176">MYRSDFGDAAPPHMGRDLYIRAKALRAYTESEFAEHARNCVGIAEFAAQHPAPPPEEGLFVSPSSPIASSAISSSVSEQPPVYQALWDMLDVEMQHQSPEGSASQASTERVRWSSVESVPQSSESQGMQRYQELVQQSSEEREQQSFRGPNVSTPKFRGPISAES</sequence>
<accession>A0A086T7Q1</accession>
<reference evidence="3" key="1">
    <citation type="journal article" date="2014" name="Genome Announc.">
        <title>Genome sequence and annotation of Acremonium chrysogenum, producer of the beta-lactam antibiotic cephalosporin C.</title>
        <authorList>
            <person name="Terfehr D."/>
            <person name="Dahlmann T.A."/>
            <person name="Specht T."/>
            <person name="Zadra I."/>
            <person name="Kuernsteiner H."/>
            <person name="Kueck U."/>
        </authorList>
    </citation>
    <scope>NUCLEOTIDE SEQUENCE [LARGE SCALE GENOMIC DNA]</scope>
    <source>
        <strain evidence="3">ATCC 11550 / CBS 779.69 / DSM 880 / IAM 14645 / JCM 23072 / IMI 49137</strain>
    </source>
</reference>
<feature type="compositionally biased region" description="Low complexity" evidence="1">
    <location>
        <begin position="114"/>
        <end position="138"/>
    </location>
</feature>
<evidence type="ECO:0000256" key="1">
    <source>
        <dbReference type="SAM" id="MobiDB-lite"/>
    </source>
</evidence>
<comment type="caution">
    <text evidence="2">The sequence shown here is derived from an EMBL/GenBank/DDBJ whole genome shotgun (WGS) entry which is preliminary data.</text>
</comment>
<dbReference type="EMBL" id="JPKY01000033">
    <property type="protein sequence ID" value="KFH45383.1"/>
    <property type="molecule type" value="Genomic_DNA"/>
</dbReference>
<dbReference type="Proteomes" id="UP000029964">
    <property type="component" value="Unassembled WGS sequence"/>
</dbReference>
<dbReference type="AlphaFoldDB" id="A0A086T7Q1"/>
<feature type="compositionally biased region" description="Low complexity" evidence="1">
    <location>
        <begin position="61"/>
        <end position="77"/>
    </location>
</feature>
<feature type="region of interest" description="Disordered" evidence="1">
    <location>
        <begin position="54"/>
        <end position="78"/>
    </location>
</feature>
<feature type="region of interest" description="Disordered" evidence="1">
    <location>
        <begin position="94"/>
        <end position="165"/>
    </location>
</feature>
<proteinExistence type="predicted"/>
<dbReference type="HOGENOM" id="CLU_1610256_0_0_1"/>
<evidence type="ECO:0000313" key="3">
    <source>
        <dbReference type="Proteomes" id="UP000029964"/>
    </source>
</evidence>
<evidence type="ECO:0000313" key="2">
    <source>
        <dbReference type="EMBL" id="KFH45383.1"/>
    </source>
</evidence>
<keyword evidence="3" id="KW-1185">Reference proteome</keyword>
<organism evidence="2 3">
    <name type="scientific">Hapsidospora chrysogenum (strain ATCC 11550 / CBS 779.69 / DSM 880 / IAM 14645 / JCM 23072 / IMI 49137)</name>
    <name type="common">Acremonium chrysogenum</name>
    <dbReference type="NCBI Taxonomy" id="857340"/>
    <lineage>
        <taxon>Eukaryota</taxon>
        <taxon>Fungi</taxon>
        <taxon>Dikarya</taxon>
        <taxon>Ascomycota</taxon>
        <taxon>Pezizomycotina</taxon>
        <taxon>Sordariomycetes</taxon>
        <taxon>Hypocreomycetidae</taxon>
        <taxon>Hypocreales</taxon>
        <taxon>Bionectriaceae</taxon>
        <taxon>Hapsidospora</taxon>
    </lineage>
</organism>
<gene>
    <name evidence="2" type="ORF">ACRE_038110</name>
</gene>
<protein>
    <submittedName>
        <fullName evidence="2">Uncharacterized protein</fullName>
    </submittedName>
</protein>
<name>A0A086T7Q1_HAPC1</name>
<feature type="compositionally biased region" description="Polar residues" evidence="1">
    <location>
        <begin position="95"/>
        <end position="108"/>
    </location>
</feature>